<reference evidence="1" key="1">
    <citation type="thesis" date="2020" institute="ProQuest LLC" country="789 East Eisenhower Parkway, Ann Arbor, MI, USA">
        <title>Comparative Genomics and Chromosome Evolution.</title>
        <authorList>
            <person name="Mudd A.B."/>
        </authorList>
    </citation>
    <scope>NUCLEOTIDE SEQUENCE</scope>
    <source>
        <strain evidence="1">1538</strain>
        <tissue evidence="1">Blood</tissue>
    </source>
</reference>
<gene>
    <name evidence="1" type="ORF">GDO54_008685</name>
</gene>
<keyword evidence="2" id="KW-1185">Reference proteome</keyword>
<protein>
    <submittedName>
        <fullName evidence="1">Uncharacterized protein</fullName>
    </submittedName>
</protein>
<sequence>MSVYIVLPAPNSFISALSGPHTALLYFLCRAGGHLILQHLVFCHLHDLSSLPAPHLPAISASPSTHIALSMPGEPLHCHHLPTPYCNGQHLHLDHHLLILLLSSLYRNHRVRLSDPGGTPQLGSQLLPEGCSSFFNTTKHLPVSMLAPSSSLT</sequence>
<organism evidence="1 2">
    <name type="scientific">Pyxicephalus adspersus</name>
    <name type="common">African bullfrog</name>
    <dbReference type="NCBI Taxonomy" id="30357"/>
    <lineage>
        <taxon>Eukaryota</taxon>
        <taxon>Metazoa</taxon>
        <taxon>Chordata</taxon>
        <taxon>Craniata</taxon>
        <taxon>Vertebrata</taxon>
        <taxon>Euteleostomi</taxon>
        <taxon>Amphibia</taxon>
        <taxon>Batrachia</taxon>
        <taxon>Anura</taxon>
        <taxon>Neobatrachia</taxon>
        <taxon>Ranoidea</taxon>
        <taxon>Pyxicephalidae</taxon>
        <taxon>Pyxicephalinae</taxon>
        <taxon>Pyxicephalus</taxon>
    </lineage>
</organism>
<proteinExistence type="predicted"/>
<name>A0AAV3B135_PYXAD</name>
<comment type="caution">
    <text evidence="1">The sequence shown here is derived from an EMBL/GenBank/DDBJ whole genome shotgun (WGS) entry which is preliminary data.</text>
</comment>
<dbReference type="AlphaFoldDB" id="A0AAV3B135"/>
<evidence type="ECO:0000313" key="2">
    <source>
        <dbReference type="Proteomes" id="UP001181693"/>
    </source>
</evidence>
<evidence type="ECO:0000313" key="1">
    <source>
        <dbReference type="EMBL" id="DBA28298.1"/>
    </source>
</evidence>
<dbReference type="Proteomes" id="UP001181693">
    <property type="component" value="Unassembled WGS sequence"/>
</dbReference>
<dbReference type="EMBL" id="DYDO01000003">
    <property type="protein sequence ID" value="DBA28298.1"/>
    <property type="molecule type" value="Genomic_DNA"/>
</dbReference>
<accession>A0AAV3B135</accession>